<feature type="transmembrane region" description="Helical" evidence="8">
    <location>
        <begin position="435"/>
        <end position="460"/>
    </location>
</feature>
<dbReference type="RefSeq" id="WP_079699753.1">
    <property type="nucleotide sequence ID" value="NZ_JADNAH010000056.1"/>
</dbReference>
<dbReference type="GO" id="GO:0016471">
    <property type="term" value="C:vacuolar proton-transporting V-type ATPase complex"/>
    <property type="evidence" value="ECO:0007669"/>
    <property type="project" value="TreeGrafter"/>
</dbReference>
<dbReference type="GO" id="GO:0007035">
    <property type="term" value="P:vacuolar acidification"/>
    <property type="evidence" value="ECO:0007669"/>
    <property type="project" value="TreeGrafter"/>
</dbReference>
<keyword evidence="10" id="KW-1185">Reference proteome</keyword>
<dbReference type="EMBL" id="SLUK01000008">
    <property type="protein sequence ID" value="TCL42716.1"/>
    <property type="molecule type" value="Genomic_DNA"/>
</dbReference>
<evidence type="ECO:0000256" key="6">
    <source>
        <dbReference type="ARBA" id="ARBA00023065"/>
    </source>
</evidence>
<keyword evidence="3" id="KW-0813">Transport</keyword>
<sequence>MAIEKMDLVNIKGPLNKLDDTILKCSDLGCFHPKNITPASLAGSKFEELEYKNPYQKLLSRMVTLAGDAGIELKYGDIENLVVDRQEVKAFVSEFSERFLTLQAQRGELQKNIEQHRNALIHLRHLEGMEVSFDKIFSNQYIKVRFGRLPLDSNRKLSYYNHKMFFFFPFDKDESYLWGVYFTTNEYAQEVDDIFSALFFERVRIPDYVHGTPQLAIDLLETQYKDETQKFDTVQKQIETLVSENKARFLDYYRQVRFLCSTFDLRKYVGVANGMFYMVGFIPKGNEKRFSETLRAIDGLTVDLMPEDNDKRFQAPTKLKNNWFVRPFEMFVKMYGIPSHKDIDPTPYVAIVYTLLFGVMFGDLGQGLLLSLAGALMWRFKKMELGPIVTRIGFSSAFFGLLYGSVFGFEHALDPLYHALGFSGKPIEVMDAGTINMLLIGAVGIGALIIMVSILINIVLGFKQHDMDRAIFSQNGLAGLVFYGTVLCGVLGMLTGTSVLNPVVIALGIVLPILLIFFKEPLGKLARGERKISFESGVGSFIAESFFELFEVVLSFVANTMSFLRVGGFILSHAGMMAVVFTISSMVSAGASPVVIVIGNLFVMCLEGLIVGIQVLRLQFYEMFSRFFSGEGEPFEPISVDMAAVQ</sequence>
<dbReference type="PANTHER" id="PTHR11629:SF63">
    <property type="entry name" value="V-TYPE PROTON ATPASE SUBUNIT A"/>
    <property type="match status" value="1"/>
</dbReference>
<keyword evidence="5 8" id="KW-1133">Transmembrane helix</keyword>
<comment type="subcellular location">
    <subcellularLocation>
        <location evidence="1">Membrane</location>
        <topology evidence="1">Multi-pass membrane protein</topology>
    </subcellularLocation>
</comment>
<dbReference type="InterPro" id="IPR002490">
    <property type="entry name" value="V-ATPase_116kDa_su"/>
</dbReference>
<dbReference type="AlphaFoldDB" id="A0A9X8UHY7"/>
<keyword evidence="4 8" id="KW-0812">Transmembrane</keyword>
<dbReference type="GO" id="GO:0051117">
    <property type="term" value="F:ATPase binding"/>
    <property type="evidence" value="ECO:0007669"/>
    <property type="project" value="TreeGrafter"/>
</dbReference>
<evidence type="ECO:0000256" key="3">
    <source>
        <dbReference type="ARBA" id="ARBA00022448"/>
    </source>
</evidence>
<dbReference type="GO" id="GO:0046961">
    <property type="term" value="F:proton-transporting ATPase activity, rotational mechanism"/>
    <property type="evidence" value="ECO:0007669"/>
    <property type="project" value="InterPro"/>
</dbReference>
<name>A0A9X8UHY7_9FIRM</name>
<evidence type="ECO:0000256" key="5">
    <source>
        <dbReference type="ARBA" id="ARBA00022989"/>
    </source>
</evidence>
<comment type="similarity">
    <text evidence="2">Belongs to the V-ATPase 116 kDa subunit family.</text>
</comment>
<organism evidence="9 10">
    <name type="scientific">Harryflintia acetispora</name>
    <dbReference type="NCBI Taxonomy" id="1849041"/>
    <lineage>
        <taxon>Bacteria</taxon>
        <taxon>Bacillati</taxon>
        <taxon>Bacillota</taxon>
        <taxon>Clostridia</taxon>
        <taxon>Eubacteriales</taxon>
        <taxon>Oscillospiraceae</taxon>
        <taxon>Harryflintia</taxon>
    </lineage>
</organism>
<dbReference type="Proteomes" id="UP000294682">
    <property type="component" value="Unassembled WGS sequence"/>
</dbReference>
<keyword evidence="6" id="KW-0406">Ion transport</keyword>
<evidence type="ECO:0000256" key="2">
    <source>
        <dbReference type="ARBA" id="ARBA00009904"/>
    </source>
</evidence>
<proteinExistence type="inferred from homology"/>
<evidence type="ECO:0000313" key="9">
    <source>
        <dbReference type="EMBL" id="TCL42716.1"/>
    </source>
</evidence>
<feature type="transmembrane region" description="Helical" evidence="8">
    <location>
        <begin position="499"/>
        <end position="518"/>
    </location>
</feature>
<dbReference type="GO" id="GO:0033179">
    <property type="term" value="C:proton-transporting V-type ATPase, V0 domain"/>
    <property type="evidence" value="ECO:0007669"/>
    <property type="project" value="InterPro"/>
</dbReference>
<reference evidence="9 10" key="1">
    <citation type="submission" date="2019-03" db="EMBL/GenBank/DDBJ databases">
        <title>Genomic Encyclopedia of Type Strains, Phase IV (KMG-IV): sequencing the most valuable type-strain genomes for metagenomic binning, comparative biology and taxonomic classification.</title>
        <authorList>
            <person name="Goeker M."/>
        </authorList>
    </citation>
    <scope>NUCLEOTIDE SEQUENCE [LARGE SCALE GENOMIC DNA]</scope>
    <source>
        <strain evidence="9 10">DSM 100433</strain>
    </source>
</reference>
<feature type="transmembrane region" description="Helical" evidence="8">
    <location>
        <begin position="595"/>
        <end position="616"/>
    </location>
</feature>
<feature type="transmembrane region" description="Helical" evidence="8">
    <location>
        <begin position="472"/>
        <end position="493"/>
    </location>
</feature>
<comment type="caution">
    <text evidence="9">The sequence shown here is derived from an EMBL/GenBank/DDBJ whole genome shotgun (WGS) entry which is preliminary data.</text>
</comment>
<evidence type="ECO:0000256" key="7">
    <source>
        <dbReference type="ARBA" id="ARBA00023136"/>
    </source>
</evidence>
<evidence type="ECO:0000256" key="4">
    <source>
        <dbReference type="ARBA" id="ARBA00022692"/>
    </source>
</evidence>
<evidence type="ECO:0000256" key="1">
    <source>
        <dbReference type="ARBA" id="ARBA00004141"/>
    </source>
</evidence>
<feature type="transmembrane region" description="Helical" evidence="8">
    <location>
        <begin position="563"/>
        <end position="583"/>
    </location>
</feature>
<dbReference type="OrthoDB" id="9803814at2"/>
<evidence type="ECO:0000313" key="10">
    <source>
        <dbReference type="Proteomes" id="UP000294682"/>
    </source>
</evidence>
<dbReference type="PANTHER" id="PTHR11629">
    <property type="entry name" value="VACUOLAR PROTON ATPASES"/>
    <property type="match status" value="1"/>
</dbReference>
<feature type="transmembrane region" description="Helical" evidence="8">
    <location>
        <begin position="348"/>
        <end position="376"/>
    </location>
</feature>
<feature type="transmembrane region" description="Helical" evidence="8">
    <location>
        <begin position="388"/>
        <end position="409"/>
    </location>
</feature>
<dbReference type="Pfam" id="PF01496">
    <property type="entry name" value="V_ATPase_I"/>
    <property type="match status" value="1"/>
</dbReference>
<protein>
    <submittedName>
        <fullName evidence="9">V/A-type H+-transporting ATPase subunit I</fullName>
    </submittedName>
</protein>
<evidence type="ECO:0000256" key="8">
    <source>
        <dbReference type="SAM" id="Phobius"/>
    </source>
</evidence>
<gene>
    <name evidence="9" type="ORF">EDD78_10827</name>
</gene>
<keyword evidence="7 8" id="KW-0472">Membrane</keyword>
<accession>A0A9X8UHY7</accession>